<evidence type="ECO:0000256" key="20">
    <source>
        <dbReference type="ARBA" id="ARBA00049907"/>
    </source>
</evidence>
<dbReference type="GO" id="GO:0005737">
    <property type="term" value="C:cytoplasm"/>
    <property type="evidence" value="ECO:0007669"/>
    <property type="project" value="UniProtKB-SubCell"/>
</dbReference>
<dbReference type="GO" id="GO:0004346">
    <property type="term" value="F:glucose-6-phosphatase activity"/>
    <property type="evidence" value="ECO:0007669"/>
    <property type="project" value="RHEA"/>
</dbReference>
<comment type="pathway">
    <text evidence="3 26">Polyol metabolism; myo-inositol biosynthesis; myo-inositol from D-glucose 6-phosphate: step 2/2.</text>
</comment>
<evidence type="ECO:0000256" key="18">
    <source>
        <dbReference type="ARBA" id="ARBA00049898"/>
    </source>
</evidence>
<proteinExistence type="inferred from homology"/>
<dbReference type="PROSITE" id="PS00630">
    <property type="entry name" value="IMP_2"/>
    <property type="match status" value="1"/>
</dbReference>
<comment type="catalytic activity">
    <reaction evidence="21">
        <text>1D-myo-inositol 3-phosphate + H2O = myo-inositol + phosphate</text>
        <dbReference type="Rhea" id="RHEA:30739"/>
        <dbReference type="ChEBI" id="CHEBI:15377"/>
        <dbReference type="ChEBI" id="CHEBI:17268"/>
        <dbReference type="ChEBI" id="CHEBI:43474"/>
        <dbReference type="ChEBI" id="CHEBI:58401"/>
        <dbReference type="EC" id="3.1.3.25"/>
    </reaction>
    <physiologicalReaction direction="left-to-right" evidence="21">
        <dbReference type="Rhea" id="RHEA:30740"/>
    </physiologicalReaction>
</comment>
<comment type="subunit">
    <text evidence="5">Homodimer.</text>
</comment>
<dbReference type="GO" id="GO:0007165">
    <property type="term" value="P:signal transduction"/>
    <property type="evidence" value="ECO:0007669"/>
    <property type="project" value="TreeGrafter"/>
</dbReference>
<evidence type="ECO:0000256" key="4">
    <source>
        <dbReference type="ARBA" id="ARBA00009759"/>
    </source>
</evidence>
<comment type="catalytic activity">
    <reaction evidence="23">
        <text>glycerol 2-phosphate + H2O = glycerol + phosphate</text>
        <dbReference type="Rhea" id="RHEA:13105"/>
        <dbReference type="ChEBI" id="CHEBI:15377"/>
        <dbReference type="ChEBI" id="CHEBI:17754"/>
        <dbReference type="ChEBI" id="CHEBI:43474"/>
        <dbReference type="ChEBI" id="CHEBI:58083"/>
    </reaction>
    <physiologicalReaction direction="left-to-right" evidence="23">
        <dbReference type="Rhea" id="RHEA:13106"/>
    </physiologicalReaction>
</comment>
<evidence type="ECO:0000256" key="15">
    <source>
        <dbReference type="ARBA" id="ARBA00049888"/>
    </source>
</evidence>
<organism evidence="29 30">
    <name type="scientific">Xiphophorus couchianus</name>
    <name type="common">Monterrey platyfish</name>
    <dbReference type="NCBI Taxonomy" id="32473"/>
    <lineage>
        <taxon>Eukaryota</taxon>
        <taxon>Metazoa</taxon>
        <taxon>Chordata</taxon>
        <taxon>Craniata</taxon>
        <taxon>Vertebrata</taxon>
        <taxon>Euteleostomi</taxon>
        <taxon>Actinopterygii</taxon>
        <taxon>Neopterygii</taxon>
        <taxon>Teleostei</taxon>
        <taxon>Neoteleostei</taxon>
        <taxon>Acanthomorphata</taxon>
        <taxon>Ovalentaria</taxon>
        <taxon>Atherinomorphae</taxon>
        <taxon>Cyprinodontiformes</taxon>
        <taxon>Poeciliidae</taxon>
        <taxon>Poeciliinae</taxon>
        <taxon>Xiphophorus</taxon>
    </lineage>
</organism>
<keyword evidence="27" id="KW-0175">Coiled coil</keyword>
<comment type="similarity">
    <text evidence="4 26">Belongs to the inositol monophosphatase superfamily.</text>
</comment>
<keyword evidence="7" id="KW-0452">Lithium</keyword>
<evidence type="ECO:0000256" key="6">
    <source>
        <dbReference type="ARBA" id="ARBA00022490"/>
    </source>
</evidence>
<dbReference type="Ensembl" id="ENSXCOT00000017313.1">
    <property type="protein sequence ID" value="ENSXCOP00000017093.1"/>
    <property type="gene ID" value="ENSXCOG00000012888.1"/>
</dbReference>
<dbReference type="Gene3D" id="3.30.540.10">
    <property type="entry name" value="Fructose-1,6-Bisphosphatase, subunit A, domain 1"/>
    <property type="match status" value="1"/>
</dbReference>
<evidence type="ECO:0000313" key="29">
    <source>
        <dbReference type="Ensembl" id="ENSXCOP00000017093.1"/>
    </source>
</evidence>
<evidence type="ECO:0000256" key="11">
    <source>
        <dbReference type="ARBA" id="ARBA00049863"/>
    </source>
</evidence>
<dbReference type="InterPro" id="IPR020550">
    <property type="entry name" value="Inositol_monophosphatase_CS"/>
</dbReference>
<keyword evidence="6" id="KW-0963">Cytoplasm</keyword>
<evidence type="ECO:0000256" key="12">
    <source>
        <dbReference type="ARBA" id="ARBA00049866"/>
    </source>
</evidence>
<comment type="catalytic activity">
    <reaction evidence="18">
        <text>adenosine 2'-phosphate + H2O = adenosine + phosphate</text>
        <dbReference type="Rhea" id="RHEA:37343"/>
        <dbReference type="ChEBI" id="CHEBI:15377"/>
        <dbReference type="ChEBI" id="CHEBI:16335"/>
        <dbReference type="ChEBI" id="CHEBI:43474"/>
        <dbReference type="ChEBI" id="CHEBI:77740"/>
    </reaction>
    <physiologicalReaction direction="left-to-right" evidence="18">
        <dbReference type="Rhea" id="RHEA:37344"/>
    </physiologicalReaction>
</comment>
<evidence type="ECO:0000256" key="5">
    <source>
        <dbReference type="ARBA" id="ARBA00011738"/>
    </source>
</evidence>
<comment type="catalytic activity">
    <reaction evidence="12">
        <text>1D-myo-inositol 5-phosphate + H2O = myo-inositol + phosphate</text>
        <dbReference type="Rhea" id="RHEA:44156"/>
        <dbReference type="ChEBI" id="CHEBI:15377"/>
        <dbReference type="ChEBI" id="CHEBI:17268"/>
        <dbReference type="ChEBI" id="CHEBI:43474"/>
        <dbReference type="ChEBI" id="CHEBI:84141"/>
        <dbReference type="EC" id="3.1.3.25"/>
    </reaction>
    <physiologicalReaction direction="left-to-right" evidence="12">
        <dbReference type="Rhea" id="RHEA:44157"/>
    </physiologicalReaction>
</comment>
<evidence type="ECO:0000256" key="14">
    <source>
        <dbReference type="ARBA" id="ARBA00049879"/>
    </source>
</evidence>
<comment type="catalytic activity">
    <reaction evidence="13">
        <text>beta-D-fructose 1-phosphate + H2O = D-fructose + phosphate</text>
        <dbReference type="Rhea" id="RHEA:35603"/>
        <dbReference type="ChEBI" id="CHEBI:15377"/>
        <dbReference type="ChEBI" id="CHEBI:37721"/>
        <dbReference type="ChEBI" id="CHEBI:43474"/>
        <dbReference type="ChEBI" id="CHEBI:138881"/>
    </reaction>
    <physiologicalReaction direction="left-to-right" evidence="13">
        <dbReference type="Rhea" id="RHEA:35604"/>
    </physiologicalReaction>
</comment>
<evidence type="ECO:0000256" key="17">
    <source>
        <dbReference type="ARBA" id="ARBA00049895"/>
    </source>
</evidence>
<evidence type="ECO:0000256" key="27">
    <source>
        <dbReference type="SAM" id="Coils"/>
    </source>
</evidence>
<evidence type="ECO:0000256" key="3">
    <source>
        <dbReference type="ARBA" id="ARBA00005152"/>
    </source>
</evidence>
<evidence type="ECO:0000256" key="13">
    <source>
        <dbReference type="ARBA" id="ARBA00049868"/>
    </source>
</evidence>
<evidence type="ECO:0000256" key="10">
    <source>
        <dbReference type="ARBA" id="ARBA00022842"/>
    </source>
</evidence>
<sequence>MSDAGNVDAVNESVQAFKEAVDEFRNAHKLVQELLSEEEKENDYDDWFEPRITNLNYFLNDVETWKKDIVQSTIRPSDSISNVSQKSKSSSSIRSSASRSSSVSAELKKAKAEQAAALARVAALKEKHALQMEEAKLKLKMEQIELEADLAASTAKIKTLQSDEVDQKPSLGDGMNEYYSSHQEPERCYLSTPESRLLFVCRFPFVAISIGFTINKRVEVGVVYSCLEDKMFTARRGGGAFCNGEPLQVSDQTDVHRSIIATEFGSNRDPEVVDKIFSSLRNILSLPVHGVRGAGTAAVNLSLVASGCVEAYYEMGMHVWDIAAGSLLVLEAGGIVMDVDGGDADLMSRRILAANNRSVALRLVEQIAPYRPDRDDAPPAACD</sequence>
<dbReference type="AlphaFoldDB" id="A0A3B5LYX8"/>
<feature type="binding site" evidence="25">
    <location>
        <position position="321"/>
    </location>
    <ligand>
        <name>Mg(2+)</name>
        <dbReference type="ChEBI" id="CHEBI:18420"/>
        <label>1</label>
        <note>catalytic</note>
    </ligand>
</feature>
<comment type="catalytic activity">
    <reaction evidence="19">
        <text>scyllo-inositol 1-phosphate + H2O = scyllo-inositol + phosphate</text>
        <dbReference type="Rhea" id="RHEA:82131"/>
        <dbReference type="ChEBI" id="CHEBI:10642"/>
        <dbReference type="ChEBI" id="CHEBI:15377"/>
        <dbReference type="ChEBI" id="CHEBI:43474"/>
        <dbReference type="ChEBI" id="CHEBI:232087"/>
    </reaction>
    <physiologicalReaction direction="left-to-right" evidence="19">
        <dbReference type="Rhea" id="RHEA:82132"/>
    </physiologicalReaction>
</comment>
<comment type="catalytic activity">
    <reaction evidence="17">
        <text>1D-myo-inositol 2-phosphate + H2O = myo-inositol + phosphate</text>
        <dbReference type="Rhea" id="RHEA:44152"/>
        <dbReference type="ChEBI" id="CHEBI:15377"/>
        <dbReference type="ChEBI" id="CHEBI:17268"/>
        <dbReference type="ChEBI" id="CHEBI:43474"/>
        <dbReference type="ChEBI" id="CHEBI:84142"/>
        <dbReference type="EC" id="3.1.3.25"/>
    </reaction>
    <physiologicalReaction direction="left-to-right" evidence="17">
        <dbReference type="Rhea" id="RHEA:44153"/>
    </physiologicalReaction>
</comment>
<comment type="subcellular location">
    <subcellularLocation>
        <location evidence="2">Cytoplasm</location>
    </subcellularLocation>
</comment>
<feature type="region of interest" description="Disordered" evidence="28">
    <location>
        <begin position="77"/>
        <end position="98"/>
    </location>
</feature>
<dbReference type="GO" id="GO:0046872">
    <property type="term" value="F:metal ion binding"/>
    <property type="evidence" value="ECO:0007669"/>
    <property type="project" value="UniProtKB-KW"/>
</dbReference>
<dbReference type="PRINTS" id="PR00377">
    <property type="entry name" value="IMPHPHTASES"/>
</dbReference>
<dbReference type="CDD" id="cd01639">
    <property type="entry name" value="IMPase"/>
    <property type="match status" value="1"/>
</dbReference>
<keyword evidence="30" id="KW-1185">Reference proteome</keyword>
<dbReference type="SUPFAM" id="SSF56655">
    <property type="entry name" value="Carbohydrate phosphatase"/>
    <property type="match status" value="1"/>
</dbReference>
<dbReference type="GeneTree" id="ENSGT00940000154634"/>
<evidence type="ECO:0000256" key="25">
    <source>
        <dbReference type="PIRSR" id="PIRSR600760-2"/>
    </source>
</evidence>
<dbReference type="InterPro" id="IPR020552">
    <property type="entry name" value="Inositol_monoPase_Li-sen"/>
</dbReference>
<reference evidence="29" key="1">
    <citation type="submission" date="2025-08" db="UniProtKB">
        <authorList>
            <consortium name="Ensembl"/>
        </authorList>
    </citation>
    <scope>IDENTIFICATION</scope>
</reference>
<dbReference type="Pfam" id="PF00459">
    <property type="entry name" value="Inositol_P"/>
    <property type="match status" value="1"/>
</dbReference>
<dbReference type="GO" id="GO:0008877">
    <property type="term" value="F:glucose-1-phosphatase activity"/>
    <property type="evidence" value="ECO:0007669"/>
    <property type="project" value="RHEA"/>
</dbReference>
<evidence type="ECO:0000256" key="23">
    <source>
        <dbReference type="ARBA" id="ARBA00049925"/>
    </source>
</evidence>
<accession>A0A3B5LYX8</accession>
<comment type="catalytic activity">
    <reaction evidence="22">
        <text>alpha-D-glucose 1-phosphate + H2O = D-glucose + phosphate</text>
        <dbReference type="Rhea" id="RHEA:19933"/>
        <dbReference type="ChEBI" id="CHEBI:4167"/>
        <dbReference type="ChEBI" id="CHEBI:15377"/>
        <dbReference type="ChEBI" id="CHEBI:43474"/>
        <dbReference type="ChEBI" id="CHEBI:58601"/>
    </reaction>
    <physiologicalReaction direction="left-to-right" evidence="22">
        <dbReference type="Rhea" id="RHEA:19934"/>
    </physiologicalReaction>
</comment>
<dbReference type="STRING" id="32473.ENSXCOP00000017093"/>
<evidence type="ECO:0000256" key="2">
    <source>
        <dbReference type="ARBA" id="ARBA00004496"/>
    </source>
</evidence>
<comment type="catalytic activity">
    <reaction evidence="14">
        <text>1D-myo-inositol 1-phosphate + H2O = myo-inositol + phosphate</text>
        <dbReference type="Rhea" id="RHEA:27670"/>
        <dbReference type="ChEBI" id="CHEBI:15377"/>
        <dbReference type="ChEBI" id="CHEBI:17268"/>
        <dbReference type="ChEBI" id="CHEBI:43474"/>
        <dbReference type="ChEBI" id="CHEBI:58433"/>
        <dbReference type="EC" id="3.1.3.25"/>
    </reaction>
    <physiologicalReaction direction="left-to-right" evidence="14">
        <dbReference type="Rhea" id="RHEA:27671"/>
    </physiologicalReaction>
</comment>
<dbReference type="GO" id="GO:0052832">
    <property type="term" value="F:inositol monophosphate 3-phosphatase activity"/>
    <property type="evidence" value="ECO:0007669"/>
    <property type="project" value="RHEA"/>
</dbReference>
<comment type="catalytic activity">
    <reaction evidence="16">
        <text>alpha-D-galactose 1-phosphate + H2O = D-galactose + phosphate</text>
        <dbReference type="Rhea" id="RHEA:29315"/>
        <dbReference type="ChEBI" id="CHEBI:4139"/>
        <dbReference type="ChEBI" id="CHEBI:15377"/>
        <dbReference type="ChEBI" id="CHEBI:43474"/>
        <dbReference type="ChEBI" id="CHEBI:58336"/>
        <dbReference type="EC" id="3.1.3.94"/>
    </reaction>
    <physiologicalReaction direction="left-to-right" evidence="16">
        <dbReference type="Rhea" id="RHEA:29316"/>
    </physiologicalReaction>
</comment>
<feature type="coiled-coil region" evidence="27">
    <location>
        <begin position="107"/>
        <end position="147"/>
    </location>
</feature>
<dbReference type="Proteomes" id="UP000261380">
    <property type="component" value="Unplaced"/>
</dbReference>
<evidence type="ECO:0000256" key="26">
    <source>
        <dbReference type="RuleBase" id="RU364068"/>
    </source>
</evidence>
<evidence type="ECO:0000313" key="30">
    <source>
        <dbReference type="Proteomes" id="UP000261380"/>
    </source>
</evidence>
<dbReference type="EC" id="3.1.3.25" evidence="26"/>
<evidence type="ECO:0000256" key="16">
    <source>
        <dbReference type="ARBA" id="ARBA00049894"/>
    </source>
</evidence>
<evidence type="ECO:0000256" key="28">
    <source>
        <dbReference type="SAM" id="MobiDB-lite"/>
    </source>
</evidence>
<keyword evidence="8 25" id="KW-0479">Metal-binding</keyword>
<keyword evidence="10 25" id="KW-0460">Magnesium</keyword>
<dbReference type="GO" id="GO:0103026">
    <property type="term" value="F:fructose-1-phosphatase activity"/>
    <property type="evidence" value="ECO:0007669"/>
    <property type="project" value="RHEA"/>
</dbReference>
<evidence type="ECO:0000256" key="1">
    <source>
        <dbReference type="ARBA" id="ARBA00001946"/>
    </source>
</evidence>
<evidence type="ECO:0000256" key="8">
    <source>
        <dbReference type="ARBA" id="ARBA00022723"/>
    </source>
</evidence>
<evidence type="ECO:0000256" key="7">
    <source>
        <dbReference type="ARBA" id="ARBA00022671"/>
    </source>
</evidence>
<keyword evidence="9 26" id="KW-0378">Hydrolase</keyword>
<dbReference type="GO" id="GO:0052833">
    <property type="term" value="F:inositol monophosphate 4-phosphatase activity"/>
    <property type="evidence" value="ECO:0007669"/>
    <property type="project" value="RHEA"/>
</dbReference>
<dbReference type="FunFam" id="3.40.190.80:FF:000002">
    <property type="entry name" value="Inositol-1-monophosphatase"/>
    <property type="match status" value="1"/>
</dbReference>
<comment type="catalytic activity">
    <reaction evidence="11">
        <text>1D-myo-inositol 4-phosphate + H2O = myo-inositol + phosphate</text>
        <dbReference type="Rhea" id="RHEA:30735"/>
        <dbReference type="ChEBI" id="CHEBI:15377"/>
        <dbReference type="ChEBI" id="CHEBI:17268"/>
        <dbReference type="ChEBI" id="CHEBI:43474"/>
        <dbReference type="ChEBI" id="CHEBI:58469"/>
        <dbReference type="EC" id="3.1.3.25"/>
    </reaction>
    <physiologicalReaction direction="left-to-right" evidence="11">
        <dbReference type="Rhea" id="RHEA:30736"/>
    </physiologicalReaction>
</comment>
<comment type="catalytic activity">
    <reaction evidence="15">
        <text>D-glucose 6-phosphate + H2O = D-glucose + phosphate</text>
        <dbReference type="Rhea" id="RHEA:16689"/>
        <dbReference type="ChEBI" id="CHEBI:4167"/>
        <dbReference type="ChEBI" id="CHEBI:15377"/>
        <dbReference type="ChEBI" id="CHEBI:43474"/>
        <dbReference type="ChEBI" id="CHEBI:61548"/>
    </reaction>
    <physiologicalReaction direction="left-to-right" evidence="15">
        <dbReference type="Rhea" id="RHEA:16690"/>
    </physiologicalReaction>
</comment>
<name>A0A3B5LYX8_9TELE</name>
<evidence type="ECO:0000256" key="9">
    <source>
        <dbReference type="ARBA" id="ARBA00022801"/>
    </source>
</evidence>
<evidence type="ECO:0000256" key="21">
    <source>
        <dbReference type="ARBA" id="ARBA00049917"/>
    </source>
</evidence>
<comment type="catalytic activity">
    <reaction evidence="24">
        <text>1D-myo-inositol 6-phosphate + H2O = myo-inositol + phosphate</text>
        <dbReference type="Rhea" id="RHEA:44160"/>
        <dbReference type="ChEBI" id="CHEBI:15377"/>
        <dbReference type="ChEBI" id="CHEBI:17268"/>
        <dbReference type="ChEBI" id="CHEBI:43474"/>
        <dbReference type="ChEBI" id="CHEBI:64841"/>
        <dbReference type="EC" id="3.1.3.25"/>
    </reaction>
    <physiologicalReaction direction="left-to-right" evidence="24">
        <dbReference type="Rhea" id="RHEA:44161"/>
    </physiologicalReaction>
</comment>
<dbReference type="GO" id="GO:0047954">
    <property type="term" value="F:glycerol-2-phosphatase activity"/>
    <property type="evidence" value="ECO:0007669"/>
    <property type="project" value="RHEA"/>
</dbReference>
<dbReference type="InterPro" id="IPR000760">
    <property type="entry name" value="Inositol_monophosphatase-like"/>
</dbReference>
<dbReference type="GO" id="GO:0006021">
    <property type="term" value="P:inositol biosynthetic process"/>
    <property type="evidence" value="ECO:0007669"/>
    <property type="project" value="UniProtKB-UniPathway"/>
</dbReference>
<evidence type="ECO:0000256" key="22">
    <source>
        <dbReference type="ARBA" id="ARBA00049919"/>
    </source>
</evidence>
<evidence type="ECO:0000256" key="19">
    <source>
        <dbReference type="ARBA" id="ARBA00049900"/>
    </source>
</evidence>
<comment type="catalytic activity">
    <reaction evidence="20">
        <text>a myo-inositol phosphate + H2O = myo-inositol + phosphate</text>
        <dbReference type="Rhea" id="RHEA:24056"/>
        <dbReference type="ChEBI" id="CHEBI:15377"/>
        <dbReference type="ChEBI" id="CHEBI:17268"/>
        <dbReference type="ChEBI" id="CHEBI:43474"/>
        <dbReference type="ChEBI" id="CHEBI:84139"/>
        <dbReference type="EC" id="3.1.3.25"/>
    </reaction>
    <physiologicalReaction direction="left-to-right" evidence="20">
        <dbReference type="Rhea" id="RHEA:24057"/>
    </physiologicalReaction>
</comment>
<protein>
    <recommendedName>
        <fullName evidence="26">Inositol-1-monophosphatase</fullName>
        <ecNumber evidence="26">3.1.3.25</ecNumber>
    </recommendedName>
</protein>
<dbReference type="GO" id="GO:0046854">
    <property type="term" value="P:phosphatidylinositol phosphate biosynthetic process"/>
    <property type="evidence" value="ECO:0007669"/>
    <property type="project" value="InterPro"/>
</dbReference>
<dbReference type="GO" id="GO:0008934">
    <property type="term" value="F:inositol monophosphate 1-phosphatase activity"/>
    <property type="evidence" value="ECO:0007669"/>
    <property type="project" value="InterPro"/>
</dbReference>
<dbReference type="UniPathway" id="UPA00823">
    <property type="reaction ID" value="UER00788"/>
</dbReference>
<dbReference type="InterPro" id="IPR033942">
    <property type="entry name" value="IMPase"/>
</dbReference>
<evidence type="ECO:0000256" key="24">
    <source>
        <dbReference type="ARBA" id="ARBA00049927"/>
    </source>
</evidence>
<reference evidence="29" key="2">
    <citation type="submission" date="2025-09" db="UniProtKB">
        <authorList>
            <consortium name="Ensembl"/>
        </authorList>
    </citation>
    <scope>IDENTIFICATION</scope>
</reference>
<dbReference type="PANTHER" id="PTHR20854">
    <property type="entry name" value="INOSITOL MONOPHOSPHATASE"/>
    <property type="match status" value="1"/>
</dbReference>
<dbReference type="Gene3D" id="3.40.190.80">
    <property type="match status" value="1"/>
</dbReference>
<dbReference type="PANTHER" id="PTHR20854:SF26">
    <property type="entry name" value="INOSITOL MONOPHOSPHATASE 1"/>
    <property type="match status" value="1"/>
</dbReference>
<dbReference type="PRINTS" id="PR00378">
    <property type="entry name" value="LIIMPHPHTASE"/>
</dbReference>
<comment type="cofactor">
    <cofactor evidence="1 25 26">
        <name>Mg(2+)</name>
        <dbReference type="ChEBI" id="CHEBI:18420"/>
    </cofactor>
</comment>